<name>Q4TJA5_TETNG</name>
<reference evidence="2" key="1">
    <citation type="journal article" date="2004" name="Nature">
        <title>Genome duplication in the teleost fish Tetraodon nigroviridis reveals the early vertebrate proto-karyotype.</title>
        <authorList>
            <person name="Jaillon O."/>
            <person name="Aury J.-M."/>
            <person name="Brunet F."/>
            <person name="Petit J.-L."/>
            <person name="Stange-Thomann N."/>
            <person name="Mauceli E."/>
            <person name="Bouneau L."/>
            <person name="Fischer C."/>
            <person name="Ozouf-Costaz C."/>
            <person name="Bernot A."/>
            <person name="Nicaud S."/>
            <person name="Jaffe D."/>
            <person name="Fisher S."/>
            <person name="Lutfalla G."/>
            <person name="Dossat C."/>
            <person name="Segurens B."/>
            <person name="Dasilva C."/>
            <person name="Salanoubat M."/>
            <person name="Levy M."/>
            <person name="Boudet N."/>
            <person name="Castellano S."/>
            <person name="Anthouard V."/>
            <person name="Jubin C."/>
            <person name="Castelli V."/>
            <person name="Katinka M."/>
            <person name="Vacherie B."/>
            <person name="Biemont C."/>
            <person name="Skalli Z."/>
            <person name="Cattolico L."/>
            <person name="Poulain J."/>
            <person name="De Berardinis V."/>
            <person name="Cruaud C."/>
            <person name="Duprat S."/>
            <person name="Brottier P."/>
            <person name="Coutanceau J.-P."/>
            <person name="Gouzy J."/>
            <person name="Parra G."/>
            <person name="Lardier G."/>
            <person name="Chapple C."/>
            <person name="McKernan K.J."/>
            <person name="McEwan P."/>
            <person name="Bosak S."/>
            <person name="Kellis M."/>
            <person name="Volff J.-N."/>
            <person name="Guigo R."/>
            <person name="Zody M.C."/>
            <person name="Mesirov J."/>
            <person name="Lindblad-Toh K."/>
            <person name="Birren B."/>
            <person name="Nusbaum C."/>
            <person name="Kahn D."/>
            <person name="Robinson-Rechavi M."/>
            <person name="Laudet V."/>
            <person name="Schachter V."/>
            <person name="Quetier F."/>
            <person name="Saurin W."/>
            <person name="Scarpelli C."/>
            <person name="Wincker P."/>
            <person name="Lander E.S."/>
            <person name="Weissenbach J."/>
            <person name="Roest Crollius H."/>
        </authorList>
    </citation>
    <scope>NUCLEOTIDE SEQUENCE [LARGE SCALE GENOMIC DNA]</scope>
</reference>
<comment type="caution">
    <text evidence="2">The sequence shown here is derived from an EMBL/GenBank/DDBJ whole genome shotgun (WGS) entry which is preliminary data.</text>
</comment>
<evidence type="ECO:0000256" key="1">
    <source>
        <dbReference type="SAM" id="MobiDB-lite"/>
    </source>
</evidence>
<proteinExistence type="predicted"/>
<reference evidence="2" key="2">
    <citation type="submission" date="2004-02" db="EMBL/GenBank/DDBJ databases">
        <authorList>
            <consortium name="Genoscope"/>
            <consortium name="Whitehead Institute Centre for Genome Research"/>
        </authorList>
    </citation>
    <scope>NUCLEOTIDE SEQUENCE</scope>
</reference>
<dbReference type="EMBL" id="CAAE01000318">
    <property type="protein sequence ID" value="CAF87027.1"/>
    <property type="molecule type" value="Genomic_DNA"/>
</dbReference>
<feature type="non-terminal residue" evidence="2">
    <location>
        <position position="1"/>
    </location>
</feature>
<evidence type="ECO:0000313" key="2">
    <source>
        <dbReference type="EMBL" id="CAF87027.1"/>
    </source>
</evidence>
<protein>
    <submittedName>
        <fullName evidence="2">(spotted green pufferfish) hypothetical protein</fullName>
    </submittedName>
</protein>
<sequence length="82" mass="8600">GALFCELSRELSAGQALLASLPPPPGSSCSPPLSLSQPAPEEEQLYPAALRPDIQLLPQQAGMAAILATAVVNSEWRPEPRP</sequence>
<accession>Q4TJA5</accession>
<feature type="region of interest" description="Disordered" evidence="1">
    <location>
        <begin position="18"/>
        <end position="42"/>
    </location>
</feature>
<dbReference type="AlphaFoldDB" id="Q4TJA5"/>
<dbReference type="OrthoDB" id="9872130at2759"/>
<dbReference type="KEGG" id="tng:GSTEN00001864G001"/>
<gene>
    <name evidence="2" type="ORF">GSTENG00001864001</name>
</gene>
<organism evidence="2">
    <name type="scientific">Tetraodon nigroviridis</name>
    <name type="common">Spotted green pufferfish</name>
    <name type="synonym">Chelonodon nigroviridis</name>
    <dbReference type="NCBI Taxonomy" id="99883"/>
    <lineage>
        <taxon>Eukaryota</taxon>
        <taxon>Metazoa</taxon>
        <taxon>Chordata</taxon>
        <taxon>Craniata</taxon>
        <taxon>Vertebrata</taxon>
        <taxon>Euteleostomi</taxon>
        <taxon>Actinopterygii</taxon>
        <taxon>Neopterygii</taxon>
        <taxon>Teleostei</taxon>
        <taxon>Neoteleostei</taxon>
        <taxon>Acanthomorphata</taxon>
        <taxon>Eupercaria</taxon>
        <taxon>Tetraodontiformes</taxon>
        <taxon>Tetradontoidea</taxon>
        <taxon>Tetraodontidae</taxon>
        <taxon>Tetraodon</taxon>
    </lineage>
</organism>
<feature type="compositionally biased region" description="Low complexity" evidence="1">
    <location>
        <begin position="27"/>
        <end position="39"/>
    </location>
</feature>